<comment type="pathway">
    <text evidence="1">Pyrimidine metabolism; UMP biosynthesis via salvage pathway; UMP from uridine: step 1/1.</text>
</comment>
<dbReference type="PANTHER" id="PTHR10285">
    <property type="entry name" value="URIDINE KINASE"/>
    <property type="match status" value="1"/>
</dbReference>
<organism evidence="7 8">
    <name type="scientific">Fulvivirga sedimenti</name>
    <dbReference type="NCBI Taxonomy" id="2879465"/>
    <lineage>
        <taxon>Bacteria</taxon>
        <taxon>Pseudomonadati</taxon>
        <taxon>Bacteroidota</taxon>
        <taxon>Cytophagia</taxon>
        <taxon>Cytophagales</taxon>
        <taxon>Fulvivirgaceae</taxon>
        <taxon>Fulvivirga</taxon>
    </lineage>
</organism>
<name>A0A9X1HUE8_9BACT</name>
<evidence type="ECO:0000313" key="8">
    <source>
        <dbReference type="Proteomes" id="UP001139409"/>
    </source>
</evidence>
<keyword evidence="8" id="KW-1185">Reference proteome</keyword>
<gene>
    <name evidence="7" type="ORF">LDX50_24905</name>
</gene>
<evidence type="ECO:0000256" key="4">
    <source>
        <dbReference type="ARBA" id="ARBA00022741"/>
    </source>
</evidence>
<dbReference type="Gene3D" id="3.40.50.300">
    <property type="entry name" value="P-loop containing nucleotide triphosphate hydrolases"/>
    <property type="match status" value="1"/>
</dbReference>
<evidence type="ECO:0000256" key="2">
    <source>
        <dbReference type="ARBA" id="ARBA00012137"/>
    </source>
</evidence>
<evidence type="ECO:0000256" key="3">
    <source>
        <dbReference type="ARBA" id="ARBA00022679"/>
    </source>
</evidence>
<dbReference type="SUPFAM" id="SSF52540">
    <property type="entry name" value="P-loop containing nucleoside triphosphate hydrolases"/>
    <property type="match status" value="1"/>
</dbReference>
<keyword evidence="5 7" id="KW-0418">Kinase</keyword>
<dbReference type="Pfam" id="PF00485">
    <property type="entry name" value="PRK"/>
    <property type="match status" value="1"/>
</dbReference>
<comment type="caution">
    <text evidence="7">The sequence shown here is derived from an EMBL/GenBank/DDBJ whole genome shotgun (WGS) entry which is preliminary data.</text>
</comment>
<reference evidence="7" key="1">
    <citation type="submission" date="2021-09" db="EMBL/GenBank/DDBJ databases">
        <title>Fulvivirga sp. isolated from coastal sediment.</title>
        <authorList>
            <person name="Yu H."/>
        </authorList>
    </citation>
    <scope>NUCLEOTIDE SEQUENCE</scope>
    <source>
        <strain evidence="7">1062</strain>
    </source>
</reference>
<proteinExistence type="predicted"/>
<evidence type="ECO:0000313" key="7">
    <source>
        <dbReference type="EMBL" id="MCA6078135.1"/>
    </source>
</evidence>
<dbReference type="AlphaFoldDB" id="A0A9X1HUE8"/>
<dbReference type="InterPro" id="IPR027417">
    <property type="entry name" value="P-loop_NTPase"/>
</dbReference>
<dbReference type="InterPro" id="IPR006083">
    <property type="entry name" value="PRK/URK"/>
</dbReference>
<dbReference type="EC" id="2.7.1.48" evidence="2"/>
<evidence type="ECO:0000256" key="1">
    <source>
        <dbReference type="ARBA" id="ARBA00004690"/>
    </source>
</evidence>
<evidence type="ECO:0000259" key="6">
    <source>
        <dbReference type="Pfam" id="PF00485"/>
    </source>
</evidence>
<dbReference type="Proteomes" id="UP001139409">
    <property type="component" value="Unassembled WGS sequence"/>
</dbReference>
<keyword evidence="3" id="KW-0808">Transferase</keyword>
<protein>
    <recommendedName>
        <fullName evidence="2">uridine/cytidine kinase</fullName>
        <ecNumber evidence="2">2.7.1.48</ecNumber>
    </recommendedName>
</protein>
<dbReference type="EMBL" id="JAIXNE010000005">
    <property type="protein sequence ID" value="MCA6078135.1"/>
    <property type="molecule type" value="Genomic_DNA"/>
</dbReference>
<dbReference type="GO" id="GO:0005524">
    <property type="term" value="F:ATP binding"/>
    <property type="evidence" value="ECO:0007669"/>
    <property type="project" value="InterPro"/>
</dbReference>
<dbReference type="CDD" id="cd02023">
    <property type="entry name" value="UMPK"/>
    <property type="match status" value="1"/>
</dbReference>
<accession>A0A9X1HUE8</accession>
<dbReference type="InterPro" id="IPR000764">
    <property type="entry name" value="Uridine_kinase-like"/>
</dbReference>
<sequence>MMKPYLIGITGGSASGKTTFLSELMATFEDDICLISQDNYYISRDLQEKDESGVINFDRPESIDRKSFHNDVLRIKQGLVVEKEEYTFNNPLVVPKMLTFQPAPIVVIEGLFVLYFEEIKELLDLKLFVETESHVALKRRIIRDKEERGYDLDDVLYRFEKHVMPAYERYLRPTRHEADLIIPNNLHYKNALTVLRGFIETKLSQQRI</sequence>
<dbReference type="GO" id="GO:0004849">
    <property type="term" value="F:uridine kinase activity"/>
    <property type="evidence" value="ECO:0007669"/>
    <property type="project" value="UniProtKB-EC"/>
</dbReference>
<evidence type="ECO:0000256" key="5">
    <source>
        <dbReference type="ARBA" id="ARBA00022777"/>
    </source>
</evidence>
<feature type="domain" description="Phosphoribulokinase/uridine kinase" evidence="6">
    <location>
        <begin position="6"/>
        <end position="184"/>
    </location>
</feature>
<keyword evidence="4" id="KW-0547">Nucleotide-binding</keyword>
<dbReference type="PRINTS" id="PR00988">
    <property type="entry name" value="URIDINKINASE"/>
</dbReference>